<dbReference type="EMBL" id="JAGPNK010000007">
    <property type="protein sequence ID" value="KAH7318386.1"/>
    <property type="molecule type" value="Genomic_DNA"/>
</dbReference>
<evidence type="ECO:0000256" key="1">
    <source>
        <dbReference type="SAM" id="Phobius"/>
    </source>
</evidence>
<feature type="transmembrane region" description="Helical" evidence="1">
    <location>
        <begin position="82"/>
        <end position="104"/>
    </location>
</feature>
<keyword evidence="1" id="KW-1133">Transmembrane helix</keyword>
<dbReference type="Proteomes" id="UP000813444">
    <property type="component" value="Unassembled WGS sequence"/>
</dbReference>
<protein>
    <submittedName>
        <fullName evidence="2">Uncharacterized protein</fullName>
    </submittedName>
</protein>
<feature type="transmembrane region" description="Helical" evidence="1">
    <location>
        <begin position="54"/>
        <end position="75"/>
    </location>
</feature>
<evidence type="ECO:0000313" key="2">
    <source>
        <dbReference type="EMBL" id="KAH7318386.1"/>
    </source>
</evidence>
<keyword evidence="1" id="KW-0812">Transmembrane</keyword>
<keyword evidence="1" id="KW-0472">Membrane</keyword>
<evidence type="ECO:0000313" key="3">
    <source>
        <dbReference type="Proteomes" id="UP000813444"/>
    </source>
</evidence>
<organism evidence="2 3">
    <name type="scientific">Stachybotrys elegans</name>
    <dbReference type="NCBI Taxonomy" id="80388"/>
    <lineage>
        <taxon>Eukaryota</taxon>
        <taxon>Fungi</taxon>
        <taxon>Dikarya</taxon>
        <taxon>Ascomycota</taxon>
        <taxon>Pezizomycotina</taxon>
        <taxon>Sordariomycetes</taxon>
        <taxon>Hypocreomycetidae</taxon>
        <taxon>Hypocreales</taxon>
        <taxon>Stachybotryaceae</taxon>
        <taxon>Stachybotrys</taxon>
    </lineage>
</organism>
<proteinExistence type="predicted"/>
<sequence length="215" mass="24102">MRSHRLFPTDTRYPKLDSSQKHSVCSIPLLNILHGDPVALILRIFLHHVDRLRLALALILHLRILILVLHLVFMVRISFLPILGAFAAGLSLHLSFLPLLASVADLAVGKQNLLDVLHRAGSTRRAGVYLLQPFTRPPHLAVGAPADPLRVVAHIECLSSVLSRLSLIVCCKVVKLYVRDVGWIHVLAMIGFVLSSRKKKQLMFRLRCYSKTEIL</sequence>
<gene>
    <name evidence="2" type="ORF">B0I35DRAFT_241577</name>
</gene>
<dbReference type="AlphaFoldDB" id="A0A8K0WR49"/>
<keyword evidence="3" id="KW-1185">Reference proteome</keyword>
<accession>A0A8K0WR49</accession>
<name>A0A8K0WR49_9HYPO</name>
<reference evidence="2" key="1">
    <citation type="journal article" date="2021" name="Nat. Commun.">
        <title>Genetic determinants of endophytism in the Arabidopsis root mycobiome.</title>
        <authorList>
            <person name="Mesny F."/>
            <person name="Miyauchi S."/>
            <person name="Thiergart T."/>
            <person name="Pickel B."/>
            <person name="Atanasova L."/>
            <person name="Karlsson M."/>
            <person name="Huettel B."/>
            <person name="Barry K.W."/>
            <person name="Haridas S."/>
            <person name="Chen C."/>
            <person name="Bauer D."/>
            <person name="Andreopoulos W."/>
            <person name="Pangilinan J."/>
            <person name="LaButti K."/>
            <person name="Riley R."/>
            <person name="Lipzen A."/>
            <person name="Clum A."/>
            <person name="Drula E."/>
            <person name="Henrissat B."/>
            <person name="Kohler A."/>
            <person name="Grigoriev I.V."/>
            <person name="Martin F.M."/>
            <person name="Hacquard S."/>
        </authorList>
    </citation>
    <scope>NUCLEOTIDE SEQUENCE</scope>
    <source>
        <strain evidence="2">MPI-CAGE-CH-0235</strain>
    </source>
</reference>
<comment type="caution">
    <text evidence="2">The sequence shown here is derived from an EMBL/GenBank/DDBJ whole genome shotgun (WGS) entry which is preliminary data.</text>
</comment>